<dbReference type="OrthoDB" id="194758at2"/>
<keyword evidence="3" id="KW-1185">Reference proteome</keyword>
<dbReference type="InterPro" id="IPR009061">
    <property type="entry name" value="DNA-bd_dom_put_sf"/>
</dbReference>
<comment type="caution">
    <text evidence="2">The sequence shown here is derived from an EMBL/GenBank/DDBJ whole genome shotgun (WGS) entry which is preliminary data.</text>
</comment>
<protein>
    <submittedName>
        <fullName evidence="2">Excisionase</fullName>
    </submittedName>
</protein>
<organism evidence="2 3">
    <name type="scientific">Spongiactinospora rosea</name>
    <dbReference type="NCBI Taxonomy" id="2248750"/>
    <lineage>
        <taxon>Bacteria</taxon>
        <taxon>Bacillati</taxon>
        <taxon>Actinomycetota</taxon>
        <taxon>Actinomycetes</taxon>
        <taxon>Streptosporangiales</taxon>
        <taxon>Streptosporangiaceae</taxon>
        <taxon>Spongiactinospora</taxon>
    </lineage>
</organism>
<dbReference type="Pfam" id="PF12728">
    <property type="entry name" value="HTH_17"/>
    <property type="match status" value="1"/>
</dbReference>
<dbReference type="AlphaFoldDB" id="A0A366LKU5"/>
<dbReference type="EMBL" id="QMEY01000040">
    <property type="protein sequence ID" value="RBQ14049.1"/>
    <property type="molecule type" value="Genomic_DNA"/>
</dbReference>
<dbReference type="SUPFAM" id="SSF46955">
    <property type="entry name" value="Putative DNA-binding domain"/>
    <property type="match status" value="1"/>
</dbReference>
<accession>A0A366LKU5</accession>
<evidence type="ECO:0000259" key="1">
    <source>
        <dbReference type="Pfam" id="PF12728"/>
    </source>
</evidence>
<feature type="domain" description="Helix-turn-helix" evidence="1">
    <location>
        <begin position="6"/>
        <end position="57"/>
    </location>
</feature>
<dbReference type="Proteomes" id="UP000253303">
    <property type="component" value="Unassembled WGS sequence"/>
</dbReference>
<name>A0A366LKU5_9ACTN</name>
<gene>
    <name evidence="2" type="ORF">DP939_42905</name>
</gene>
<proteinExistence type="predicted"/>
<reference evidence="2 3" key="1">
    <citation type="submission" date="2018-06" db="EMBL/GenBank/DDBJ databases">
        <title>Sphaerisporangium craniellae sp. nov., isolated from a marine sponge in the South China Sea.</title>
        <authorList>
            <person name="Li L."/>
        </authorList>
    </citation>
    <scope>NUCLEOTIDE SEQUENCE [LARGE SCALE GENOMIC DNA]</scope>
    <source>
        <strain evidence="2 3">LHW63015</strain>
    </source>
</reference>
<evidence type="ECO:0000313" key="3">
    <source>
        <dbReference type="Proteomes" id="UP000253303"/>
    </source>
</evidence>
<sequence length="62" mass="7460">MTDDDLMTIDDLRRCLKVPRSTLYKWLNTGRGPRSIKLPNGSRRFRRSDYLQWLEEREKGFA</sequence>
<evidence type="ECO:0000313" key="2">
    <source>
        <dbReference type="EMBL" id="RBQ14049.1"/>
    </source>
</evidence>
<dbReference type="InterPro" id="IPR041657">
    <property type="entry name" value="HTH_17"/>
</dbReference>